<proteinExistence type="predicted"/>
<evidence type="ECO:0000256" key="1">
    <source>
        <dbReference type="SAM" id="MobiDB-lite"/>
    </source>
</evidence>
<dbReference type="AlphaFoldDB" id="A0A166I1K1"/>
<dbReference type="OrthoDB" id="9991317at2759"/>
<evidence type="ECO:0000259" key="2">
    <source>
        <dbReference type="Pfam" id="PF12770"/>
    </source>
</evidence>
<feature type="domain" description="CHAT" evidence="2">
    <location>
        <begin position="974"/>
        <end position="1260"/>
    </location>
</feature>
<keyword evidence="4" id="KW-1185">Reference proteome</keyword>
<reference evidence="3 4" key="1">
    <citation type="journal article" date="2016" name="Mol. Biol. Evol.">
        <title>Comparative Genomics of Early-Diverging Mushroom-Forming Fungi Provides Insights into the Origins of Lignocellulose Decay Capabilities.</title>
        <authorList>
            <person name="Nagy L.G."/>
            <person name="Riley R."/>
            <person name="Tritt A."/>
            <person name="Adam C."/>
            <person name="Daum C."/>
            <person name="Floudas D."/>
            <person name="Sun H."/>
            <person name="Yadav J.S."/>
            <person name="Pangilinan J."/>
            <person name="Larsson K.H."/>
            <person name="Matsuura K."/>
            <person name="Barry K."/>
            <person name="Labutti K."/>
            <person name="Kuo R."/>
            <person name="Ohm R.A."/>
            <person name="Bhattacharya S.S."/>
            <person name="Shirouzu T."/>
            <person name="Yoshinaga Y."/>
            <person name="Martin F.M."/>
            <person name="Grigoriev I.V."/>
            <person name="Hibbett D.S."/>
        </authorList>
    </citation>
    <scope>NUCLEOTIDE SEQUENCE [LARGE SCALE GENOMIC DNA]</scope>
    <source>
        <strain evidence="3 4">HHB10207 ss-3</strain>
    </source>
</reference>
<dbReference type="STRING" id="1314776.A0A166I1K1"/>
<organism evidence="3 4">
    <name type="scientific">Sistotremastrum suecicum HHB10207 ss-3</name>
    <dbReference type="NCBI Taxonomy" id="1314776"/>
    <lineage>
        <taxon>Eukaryota</taxon>
        <taxon>Fungi</taxon>
        <taxon>Dikarya</taxon>
        <taxon>Basidiomycota</taxon>
        <taxon>Agaricomycotina</taxon>
        <taxon>Agaricomycetes</taxon>
        <taxon>Sistotremastrales</taxon>
        <taxon>Sistotremastraceae</taxon>
        <taxon>Sistotremastrum</taxon>
    </lineage>
</organism>
<dbReference type="EMBL" id="KV428008">
    <property type="protein sequence ID" value="KZT43295.1"/>
    <property type="molecule type" value="Genomic_DNA"/>
</dbReference>
<evidence type="ECO:0000313" key="3">
    <source>
        <dbReference type="EMBL" id="KZT43295.1"/>
    </source>
</evidence>
<dbReference type="Proteomes" id="UP000076798">
    <property type="component" value="Unassembled WGS sequence"/>
</dbReference>
<accession>A0A166I1K1</accession>
<dbReference type="InterPro" id="IPR024983">
    <property type="entry name" value="CHAT_dom"/>
</dbReference>
<gene>
    <name evidence="3" type="ORF">SISSUDRAFT_1040259</name>
</gene>
<sequence length="1261" mass="140721">MAESSSSSRTSVLFLEAHDPDLKDSADIAAVLTTIARTLVNDFKPGDSPAILDDALTHIHEAIAETPPGCIDLHSRSVLLGVSHLLRYEELNCPEDKEEAERLFERAVRMDPSYSTVEDWQDWEDPILEASFKSGLAGDLVDYITSHLNATRVEAPRSIKQLFLMDLLGNAYFLRYDAHGDLSDLAWGQAWIRATASRIPRHGLYLPSIFVDCEDSLLSRYIHGPMAEDLRLAKWSKSIDTASQEGLHILTSQVLCSLAHCFAKSMLSLTLDERMAVCQLVREDAIALSTDAASLGISALNRAISDAHIIGFRHMLNNNGIDDMLLYQTRHVLASELMRRYFEADNKHDMDEAIELLRINATQSPDFLASMALSDALGVRFRRYGGAADLNEVIARLEGVAAPSVRMVVDLTDYYTARESNVGVGADSHSALTLLRDLIASDVLDQGALARLHSLAVDLHLNRHARFLTLRDIDLAIDHASKSLYLTPDDDPERWQRILALARVRISRGAFTFCHQDLSDSLDLMSGTLHLLSVGNSNRFSYFVQLAELLTRQYLLPKRRFMSPSSEMRYADILNLVVPQIDDLRDESRDLRQRLSFHRHAGGLLECQFLVTREVKYLDSAIERLRTAVELSPFQAGSEDGSVESRDCFLEIRGRLGINLFTRCVHNPNESDFMEYEDILSSVAHFPGAPFLLRVDAAMHLASGRHQTANLGPATEAYDLVADIFGDIPWIELGVRGQLFRIEGIKQLLRDAAACMCERVARESDPARRQEYLARAVEYIEQDQCRVWSQASNLKPDLKSLRAVDRGLADELERVQTALAEGNFDEASLSSPTEGQRHRSYAREWTKLVQRVRETPGFEDFLRPSKYDRLRAAAQNGPIVIINDSGFRQDAVIIPPQGDLILVPLLHSSDFTKSQSGEILGYRTSGPQPKEALVSSEEDPSDPFDPFQLPQRKGFVWTPSQAGRFIHFDCWIFLIEPIVRALQHAGLCSTVPSPHAHLPRLWWVMTGIYSRLVVHSALPEDSQGWGIMDYFISSYTPTISALLQAQESELEFSRTSAQAAPPSILVVAADNVVAHRPLPGIQSEIGAIRRILPVDRVHILEGQEASIANVCNALPMHTWVHFASHGHQDSLNPFSSGLVLNDGVLTTMQIARQSLPHAQFAYLSACETATGADPKSPLISEALHLTAGMQFAGFRSVIGTLWPVEDDCASMVASRVYEELFSNNEAPRLHRTASALHNAMLSLRKEKPRLRYWAPFVHYGI</sequence>
<feature type="region of interest" description="Disordered" evidence="1">
    <location>
        <begin position="921"/>
        <end position="943"/>
    </location>
</feature>
<name>A0A166I1K1_9AGAM</name>
<protein>
    <recommendedName>
        <fullName evidence="2">CHAT domain-containing protein</fullName>
    </recommendedName>
</protein>
<evidence type="ECO:0000313" key="4">
    <source>
        <dbReference type="Proteomes" id="UP000076798"/>
    </source>
</evidence>
<dbReference type="Pfam" id="PF12770">
    <property type="entry name" value="CHAT"/>
    <property type="match status" value="1"/>
</dbReference>